<comment type="caution">
    <text evidence="1">The sequence shown here is derived from an EMBL/GenBank/DDBJ whole genome shotgun (WGS) entry which is preliminary data.</text>
</comment>
<proteinExistence type="predicted"/>
<evidence type="ECO:0000313" key="1">
    <source>
        <dbReference type="EMBL" id="OBQ42926.1"/>
    </source>
</evidence>
<protein>
    <submittedName>
        <fullName evidence="1">Uncharacterized protein</fullName>
    </submittedName>
</protein>
<accession>A0A1B7X0M6</accession>
<dbReference type="AlphaFoldDB" id="A0A1B7X0M6"/>
<reference evidence="1 2" key="1">
    <citation type="submission" date="2015-09" db="EMBL/GenBank/DDBJ databases">
        <title>Aphanizomenon flos-aquae WA102.</title>
        <authorList>
            <person name="Driscoll C."/>
        </authorList>
    </citation>
    <scope>NUCLEOTIDE SEQUENCE [LARGE SCALE GENOMIC DNA]</scope>
    <source>
        <strain evidence="1">WA102</strain>
    </source>
</reference>
<dbReference type="EMBL" id="LJOW01000079">
    <property type="protein sequence ID" value="OBQ42926.1"/>
    <property type="molecule type" value="Genomic_DNA"/>
</dbReference>
<sequence>MLAGLSCQAKSISVAEKEYLLMDIFYLSGYTLECIINFALFKEVYKKPHNKPKYNDDTNVKTVEDSTLNFAFHSYSIETQKKYYYCIQHHNFYRNIELLNELVGSKSIPLISNPKTVPHNLLQMIRKWKAQARYDTNIKYDEKDIKSLVELTEKVYNAIIDPRMGIGL</sequence>
<organism evidence="1 2">
    <name type="scientific">Aphanizomenon flos-aquae WA102</name>
    <dbReference type="NCBI Taxonomy" id="1710896"/>
    <lineage>
        <taxon>Bacteria</taxon>
        <taxon>Bacillati</taxon>
        <taxon>Cyanobacteriota</taxon>
        <taxon>Cyanophyceae</taxon>
        <taxon>Nostocales</taxon>
        <taxon>Aphanizomenonaceae</taxon>
        <taxon>Aphanizomenon</taxon>
    </lineage>
</organism>
<name>A0A1B7X0M6_APHFL</name>
<dbReference type="Proteomes" id="UP000092093">
    <property type="component" value="Unassembled WGS sequence"/>
</dbReference>
<gene>
    <name evidence="1" type="ORF">AN484_15170</name>
</gene>
<evidence type="ECO:0000313" key="2">
    <source>
        <dbReference type="Proteomes" id="UP000092093"/>
    </source>
</evidence>